<dbReference type="Pfam" id="PF04195">
    <property type="entry name" value="Transposase_28"/>
    <property type="match status" value="1"/>
</dbReference>
<dbReference type="InterPro" id="IPR007321">
    <property type="entry name" value="Transposase_28"/>
</dbReference>
<dbReference type="EMBL" id="OIVN01006339">
    <property type="protein sequence ID" value="SPD30948.1"/>
    <property type="molecule type" value="Genomic_DNA"/>
</dbReference>
<reference evidence="3" key="1">
    <citation type="submission" date="2018-02" db="EMBL/GenBank/DDBJ databases">
        <authorList>
            <person name="Cohen D.B."/>
            <person name="Kent A.D."/>
        </authorList>
    </citation>
    <scope>NUCLEOTIDE SEQUENCE</scope>
</reference>
<dbReference type="AlphaFoldDB" id="A0A2N9J2C0"/>
<organism evidence="3">
    <name type="scientific">Fagus sylvatica</name>
    <name type="common">Beechnut</name>
    <dbReference type="NCBI Taxonomy" id="28930"/>
    <lineage>
        <taxon>Eukaryota</taxon>
        <taxon>Viridiplantae</taxon>
        <taxon>Streptophyta</taxon>
        <taxon>Embryophyta</taxon>
        <taxon>Tracheophyta</taxon>
        <taxon>Spermatophyta</taxon>
        <taxon>Magnoliopsida</taxon>
        <taxon>eudicotyledons</taxon>
        <taxon>Gunneridae</taxon>
        <taxon>Pentapetalae</taxon>
        <taxon>rosids</taxon>
        <taxon>fabids</taxon>
        <taxon>Fagales</taxon>
        <taxon>Fagaceae</taxon>
        <taxon>Fagus</taxon>
    </lineage>
</organism>
<sequence>MLHRLSAELYSLSFPTIRTWGVIRQSMAAEGSDWPDRLGSMYQILEDVVLRIPNLDESACSPEEDVAFYESALTASLRFPVQPFIRELLDFLSLVPGQIAPNGWRVIISSMVMWRESSDGLDDVTVEEFLYCFEPTQIATSPDFWTFRNREVSMRLMDGLPSSNRALTRPTLTQVWKDRVLRVHHLSNRQYTYYIQPDLLFCHSFGPEPNDAVLTLIQTNEKRAAAMKINKSKLKSMVEKGGPVVPVGIKRKRVNERQPSIISEPSATDDGPTICRSHGLAAKRAEAAITELNFQEYANAQTENISKLMVHSLMRRLAESEASQKNLNRAIFELNKEKRDLIGAVEAAKVKLLAKDGDLKAAVDARDKAYRKKQAREKYPDIDFAEFQPYDDTDSMNDDGGRGAEGDQTDDATS</sequence>
<feature type="domain" description="Transposase (putative) gypsy type" evidence="2">
    <location>
        <begin position="68"/>
        <end position="107"/>
    </location>
</feature>
<evidence type="ECO:0000256" key="1">
    <source>
        <dbReference type="SAM" id="MobiDB-lite"/>
    </source>
</evidence>
<evidence type="ECO:0000313" key="3">
    <source>
        <dbReference type="EMBL" id="SPD30948.1"/>
    </source>
</evidence>
<accession>A0A2N9J2C0</accession>
<gene>
    <name evidence="3" type="ORF">FSB_LOCUS58830</name>
</gene>
<evidence type="ECO:0000259" key="2">
    <source>
        <dbReference type="Pfam" id="PF04195"/>
    </source>
</evidence>
<name>A0A2N9J2C0_FAGSY</name>
<proteinExistence type="predicted"/>
<feature type="region of interest" description="Disordered" evidence="1">
    <location>
        <begin position="381"/>
        <end position="414"/>
    </location>
</feature>
<protein>
    <recommendedName>
        <fullName evidence="2">Transposase (putative) gypsy type domain-containing protein</fullName>
    </recommendedName>
</protein>